<dbReference type="SUPFAM" id="SSF52833">
    <property type="entry name" value="Thioredoxin-like"/>
    <property type="match status" value="1"/>
</dbReference>
<keyword evidence="4" id="KW-1185">Reference proteome</keyword>
<evidence type="ECO:0000313" key="3">
    <source>
        <dbReference type="EMBL" id="TNV72137.1"/>
    </source>
</evidence>
<dbReference type="InterPro" id="IPR010357">
    <property type="entry name" value="TXNDC17_dom"/>
</dbReference>
<protein>
    <recommendedName>
        <fullName evidence="2">Thioredoxin domain-containing protein</fullName>
    </recommendedName>
</protein>
<dbReference type="GO" id="GO:0047134">
    <property type="term" value="F:protein-disulfide reductase [NAD(P)H] activity"/>
    <property type="evidence" value="ECO:0007669"/>
    <property type="project" value="InterPro"/>
</dbReference>
<dbReference type="PANTHER" id="PTHR12452:SF0">
    <property type="entry name" value="THIOREDOXIN DOMAIN-CONTAINING PROTEIN 17"/>
    <property type="match status" value="1"/>
</dbReference>
<comment type="similarity">
    <text evidence="1">Belongs to the thioredoxin family.</text>
</comment>
<dbReference type="InterPro" id="IPR045108">
    <property type="entry name" value="TXNDC17-like"/>
</dbReference>
<dbReference type="PANTHER" id="PTHR12452">
    <property type="entry name" value="42-9-9 PROTEIN-RELATED"/>
    <property type="match status" value="1"/>
</dbReference>
<gene>
    <name evidence="3" type="ORF">FGO68_gene6900</name>
</gene>
<dbReference type="GO" id="GO:0005829">
    <property type="term" value="C:cytosol"/>
    <property type="evidence" value="ECO:0007669"/>
    <property type="project" value="TreeGrafter"/>
</dbReference>
<evidence type="ECO:0000259" key="2">
    <source>
        <dbReference type="Pfam" id="PF06110"/>
    </source>
</evidence>
<dbReference type="OrthoDB" id="78947at2759"/>
<dbReference type="InterPro" id="IPR036249">
    <property type="entry name" value="Thioredoxin-like_sf"/>
</dbReference>
<dbReference type="AlphaFoldDB" id="A0A8J8SV89"/>
<dbReference type="Pfam" id="PF06110">
    <property type="entry name" value="TXD17-like_Trx"/>
    <property type="match status" value="1"/>
</dbReference>
<reference evidence="3" key="1">
    <citation type="submission" date="2019-06" db="EMBL/GenBank/DDBJ databases">
        <authorList>
            <person name="Zheng W."/>
        </authorList>
    </citation>
    <scope>NUCLEOTIDE SEQUENCE</scope>
    <source>
        <strain evidence="3">QDHG01</strain>
    </source>
</reference>
<feature type="domain" description="Thioredoxin" evidence="2">
    <location>
        <begin position="13"/>
        <end position="127"/>
    </location>
</feature>
<name>A0A8J8SV89_HALGN</name>
<proteinExistence type="inferred from homology"/>
<dbReference type="Proteomes" id="UP000785679">
    <property type="component" value="Unassembled WGS sequence"/>
</dbReference>
<dbReference type="Gene3D" id="3.40.30.10">
    <property type="entry name" value="Glutaredoxin"/>
    <property type="match status" value="1"/>
</dbReference>
<sequence length="129" mass="14246">MAELIQITDTATFLPALESLSQEQETVIVILTGTVDPSSGKNWCPDCERAKPNINKHVIANAAGRKILMGIVKREEWSGRADHPYKQSALLKARGVPTILLIAGGEVVMRAEKDEDFENEELLKAFTEQ</sequence>
<comment type="caution">
    <text evidence="3">The sequence shown here is derived from an EMBL/GenBank/DDBJ whole genome shotgun (WGS) entry which is preliminary data.</text>
</comment>
<evidence type="ECO:0000256" key="1">
    <source>
        <dbReference type="ARBA" id="ARBA00008987"/>
    </source>
</evidence>
<evidence type="ECO:0000313" key="4">
    <source>
        <dbReference type="Proteomes" id="UP000785679"/>
    </source>
</evidence>
<dbReference type="EMBL" id="RRYP01024060">
    <property type="protein sequence ID" value="TNV72137.1"/>
    <property type="molecule type" value="Genomic_DNA"/>
</dbReference>
<organism evidence="3 4">
    <name type="scientific">Halteria grandinella</name>
    <dbReference type="NCBI Taxonomy" id="5974"/>
    <lineage>
        <taxon>Eukaryota</taxon>
        <taxon>Sar</taxon>
        <taxon>Alveolata</taxon>
        <taxon>Ciliophora</taxon>
        <taxon>Intramacronucleata</taxon>
        <taxon>Spirotrichea</taxon>
        <taxon>Stichotrichia</taxon>
        <taxon>Sporadotrichida</taxon>
        <taxon>Halteriidae</taxon>
        <taxon>Halteria</taxon>
    </lineage>
</organism>
<accession>A0A8J8SV89</accession>